<dbReference type="EMBL" id="VSRR010000646">
    <property type="protein sequence ID" value="MPC18096.1"/>
    <property type="molecule type" value="Genomic_DNA"/>
</dbReference>
<keyword evidence="3" id="KW-1185">Reference proteome</keyword>
<dbReference type="Proteomes" id="UP000324222">
    <property type="component" value="Unassembled WGS sequence"/>
</dbReference>
<protein>
    <submittedName>
        <fullName evidence="2">Uncharacterized protein</fullName>
    </submittedName>
</protein>
<evidence type="ECO:0000313" key="3">
    <source>
        <dbReference type="Proteomes" id="UP000324222"/>
    </source>
</evidence>
<organism evidence="2 3">
    <name type="scientific">Portunus trituberculatus</name>
    <name type="common">Swimming crab</name>
    <name type="synonym">Neptunus trituberculatus</name>
    <dbReference type="NCBI Taxonomy" id="210409"/>
    <lineage>
        <taxon>Eukaryota</taxon>
        <taxon>Metazoa</taxon>
        <taxon>Ecdysozoa</taxon>
        <taxon>Arthropoda</taxon>
        <taxon>Crustacea</taxon>
        <taxon>Multicrustacea</taxon>
        <taxon>Malacostraca</taxon>
        <taxon>Eumalacostraca</taxon>
        <taxon>Eucarida</taxon>
        <taxon>Decapoda</taxon>
        <taxon>Pleocyemata</taxon>
        <taxon>Brachyura</taxon>
        <taxon>Eubrachyura</taxon>
        <taxon>Portunoidea</taxon>
        <taxon>Portunidae</taxon>
        <taxon>Portuninae</taxon>
        <taxon>Portunus</taxon>
    </lineage>
</organism>
<proteinExistence type="predicted"/>
<name>A0A5B7DAA7_PORTR</name>
<feature type="region of interest" description="Disordered" evidence="1">
    <location>
        <begin position="35"/>
        <end position="55"/>
    </location>
</feature>
<reference evidence="2 3" key="1">
    <citation type="submission" date="2019-05" db="EMBL/GenBank/DDBJ databases">
        <title>Another draft genome of Portunus trituberculatus and its Hox gene families provides insights of decapod evolution.</title>
        <authorList>
            <person name="Jeong J.-H."/>
            <person name="Song I."/>
            <person name="Kim S."/>
            <person name="Choi T."/>
            <person name="Kim D."/>
            <person name="Ryu S."/>
            <person name="Kim W."/>
        </authorList>
    </citation>
    <scope>NUCLEOTIDE SEQUENCE [LARGE SCALE GENOMIC DNA]</scope>
    <source>
        <tissue evidence="2">Muscle</tissue>
    </source>
</reference>
<accession>A0A5B7DAA7</accession>
<comment type="caution">
    <text evidence="2">The sequence shown here is derived from an EMBL/GenBank/DDBJ whole genome shotgun (WGS) entry which is preliminary data.</text>
</comment>
<gene>
    <name evidence="2" type="ORF">E2C01_010971</name>
</gene>
<evidence type="ECO:0000256" key="1">
    <source>
        <dbReference type="SAM" id="MobiDB-lite"/>
    </source>
</evidence>
<evidence type="ECO:0000313" key="2">
    <source>
        <dbReference type="EMBL" id="MPC18096.1"/>
    </source>
</evidence>
<dbReference type="AlphaFoldDB" id="A0A5B7DAA7"/>
<sequence length="117" mass="12627">MKPRSNPRGPSHEGLTRFSVVCASIIHIASFKSVLGESPRRPPGARRDERKGRKRCGNEGFVIVRKRCGWSTIAVSLAQHSGTDTPHDASLARVLHDTLVTLAVPLDLAALATPPRG</sequence>